<evidence type="ECO:0000256" key="1">
    <source>
        <dbReference type="ARBA" id="ARBA00022649"/>
    </source>
</evidence>
<protein>
    <recommendedName>
        <fullName evidence="3">Death on curing protein, Doc toxin</fullName>
    </recommendedName>
</protein>
<sequence>MKSGYKVKWTDNAIAELRVTFEYLEENWSEKEMRSLSVEIDRIVNLISIHPTMFPKSEKGDIRGAVVKTLNTLYYREKGENSIEILSFFSNRQNPDKRKV</sequence>
<proteinExistence type="predicted"/>
<name>A0A3B0UH16_9ZZZZ</name>
<dbReference type="Pfam" id="PF05016">
    <property type="entry name" value="ParE_toxin"/>
    <property type="match status" value="1"/>
</dbReference>
<evidence type="ECO:0000313" key="2">
    <source>
        <dbReference type="EMBL" id="VAW28440.1"/>
    </source>
</evidence>
<dbReference type="InterPro" id="IPR007712">
    <property type="entry name" value="RelE/ParE_toxin"/>
</dbReference>
<dbReference type="InterPro" id="IPR035093">
    <property type="entry name" value="RelE/ParE_toxin_dom_sf"/>
</dbReference>
<keyword evidence="1" id="KW-1277">Toxin-antitoxin system</keyword>
<dbReference type="EMBL" id="UOET01000240">
    <property type="protein sequence ID" value="VAW28440.1"/>
    <property type="molecule type" value="Genomic_DNA"/>
</dbReference>
<organism evidence="2">
    <name type="scientific">hydrothermal vent metagenome</name>
    <dbReference type="NCBI Taxonomy" id="652676"/>
    <lineage>
        <taxon>unclassified sequences</taxon>
        <taxon>metagenomes</taxon>
        <taxon>ecological metagenomes</taxon>
    </lineage>
</organism>
<reference evidence="2" key="1">
    <citation type="submission" date="2018-06" db="EMBL/GenBank/DDBJ databases">
        <authorList>
            <person name="Zhirakovskaya E."/>
        </authorList>
    </citation>
    <scope>NUCLEOTIDE SEQUENCE</scope>
</reference>
<evidence type="ECO:0008006" key="3">
    <source>
        <dbReference type="Google" id="ProtNLM"/>
    </source>
</evidence>
<accession>A0A3B0UH16</accession>
<dbReference type="Gene3D" id="3.30.2310.20">
    <property type="entry name" value="RelE-like"/>
    <property type="match status" value="1"/>
</dbReference>
<dbReference type="AlphaFoldDB" id="A0A3B0UH16"/>
<gene>
    <name evidence="2" type="ORF">MNBD_BACTEROID07-921</name>
</gene>